<dbReference type="RefSeq" id="WP_035368233.1">
    <property type="nucleotide sequence ID" value="NZ_LR215050.1"/>
</dbReference>
<dbReference type="InterPro" id="IPR009370">
    <property type="entry name" value="YutD-like"/>
</dbReference>
<accession>A0A449BKX9</accession>
<sequence length="114" mass="13309">MIIETEFGNFELIKNYRDAFDLQKFTEKYVDVAFDRYTYIVGDIASDILRLKGFSQDPKGTNGYKKIPDYINESCNHNCPFFVLKRIRKENAKEAKETKVLEGEEKIVEVVQAE</sequence>
<protein>
    <submittedName>
        <fullName evidence="1">Uncharacterized protein conserved in bacteria</fullName>
    </submittedName>
</protein>
<organism evidence="1 2">
    <name type="scientific">Acholeplasma hippikon</name>
    <dbReference type="NCBI Taxonomy" id="264636"/>
    <lineage>
        <taxon>Bacteria</taxon>
        <taxon>Bacillati</taxon>
        <taxon>Mycoplasmatota</taxon>
        <taxon>Mollicutes</taxon>
        <taxon>Acholeplasmatales</taxon>
        <taxon>Acholeplasmataceae</taxon>
        <taxon>Acholeplasma</taxon>
    </lineage>
</organism>
<keyword evidence="2" id="KW-1185">Reference proteome</keyword>
<name>A0A449BKX9_9MOLU</name>
<gene>
    <name evidence="1" type="primary">yutD</name>
    <name evidence="1" type="ORF">NCTC10172_01130</name>
</gene>
<dbReference type="KEGG" id="ahk:NCTC10172_01130"/>
<dbReference type="InterPro" id="IPR038141">
    <property type="entry name" value="YutD-like_sf"/>
</dbReference>
<dbReference type="AlphaFoldDB" id="A0A449BKX9"/>
<dbReference type="EMBL" id="LR215050">
    <property type="protein sequence ID" value="VEU83080.1"/>
    <property type="molecule type" value="Genomic_DNA"/>
</dbReference>
<dbReference type="STRING" id="1408416.GCA_000702765_00134"/>
<reference evidence="1 2" key="1">
    <citation type="submission" date="2019-01" db="EMBL/GenBank/DDBJ databases">
        <authorList>
            <consortium name="Pathogen Informatics"/>
        </authorList>
    </citation>
    <scope>NUCLEOTIDE SEQUENCE [LARGE SCALE GENOMIC DNA]</scope>
    <source>
        <strain evidence="1 2">NCTC10172</strain>
    </source>
</reference>
<proteinExistence type="predicted"/>
<evidence type="ECO:0000313" key="1">
    <source>
        <dbReference type="EMBL" id="VEU83080.1"/>
    </source>
</evidence>
<evidence type="ECO:0000313" key="2">
    <source>
        <dbReference type="Proteomes" id="UP000290909"/>
    </source>
</evidence>
<dbReference type="Proteomes" id="UP000290909">
    <property type="component" value="Chromosome"/>
</dbReference>
<dbReference type="Gene3D" id="3.50.4.20">
    <property type="match status" value="1"/>
</dbReference>
<dbReference type="Pfam" id="PF06265">
    <property type="entry name" value="YutD-like"/>
    <property type="match status" value="1"/>
</dbReference>